<evidence type="ECO:0000256" key="1">
    <source>
        <dbReference type="SAM" id="MobiDB-lite"/>
    </source>
</evidence>
<dbReference type="GeneID" id="16077369"/>
<gene>
    <name evidence="2" type="ORF">PTSG_02287</name>
</gene>
<evidence type="ECO:0000313" key="3">
    <source>
        <dbReference type="Proteomes" id="UP000007799"/>
    </source>
</evidence>
<dbReference type="InParanoid" id="F2U1S0"/>
<sequence>MPKEGGGASRHDYGVIREGPQPALKQTMSAEEGSLLSTRWLKWTRRFQVAAMLGTTAYLVFFHDFGQQDHCFKPIRKFVKDKYDSFLTPTPAELAEIEQLKQTQTAQAATATAAAQHASTQSSATSQQ</sequence>
<reference evidence="2" key="1">
    <citation type="submission" date="2009-08" db="EMBL/GenBank/DDBJ databases">
        <title>Annotation of Salpingoeca rosetta.</title>
        <authorList>
            <consortium name="The Broad Institute Genome Sequencing Platform"/>
            <person name="Russ C."/>
            <person name="Cuomo C."/>
            <person name="Burger G."/>
            <person name="Gray M.W."/>
            <person name="Holland P.W.H."/>
            <person name="King N."/>
            <person name="Lang F.B.F."/>
            <person name="Roger A.J."/>
            <person name="Ruiz-Trillo I."/>
            <person name="Young S.K."/>
            <person name="Zeng Q."/>
            <person name="Gargeya S."/>
            <person name="Alvarado L."/>
            <person name="Berlin A."/>
            <person name="Chapman S.B."/>
            <person name="Chen Z."/>
            <person name="Freedman E."/>
            <person name="Gellesch M."/>
            <person name="Goldberg J."/>
            <person name="Griggs A."/>
            <person name="Gujja S."/>
            <person name="Heilman E."/>
            <person name="Heiman D."/>
            <person name="Howarth C."/>
            <person name="Mehta T."/>
            <person name="Neiman D."/>
            <person name="Pearson M."/>
            <person name="Roberts A."/>
            <person name="Saif S."/>
            <person name="Shea T."/>
            <person name="Shenoy N."/>
            <person name="Sisk P."/>
            <person name="Stolte C."/>
            <person name="Sykes S."/>
            <person name="White J."/>
            <person name="Yandava C."/>
            <person name="Haas B."/>
            <person name="Nusbaum C."/>
            <person name="Birren B."/>
        </authorList>
    </citation>
    <scope>NUCLEOTIDE SEQUENCE</scope>
    <source>
        <strain evidence="2">ATCC 50818</strain>
    </source>
</reference>
<dbReference type="Proteomes" id="UP000007799">
    <property type="component" value="Unassembled WGS sequence"/>
</dbReference>
<dbReference type="OrthoDB" id="192748at2759"/>
<dbReference type="KEGG" id="sre:PTSG_02287"/>
<name>F2U1S0_SALR5</name>
<keyword evidence="3" id="KW-1185">Reference proteome</keyword>
<dbReference type="EMBL" id="GL832959">
    <property type="protein sequence ID" value="EGD81572.1"/>
    <property type="molecule type" value="Genomic_DNA"/>
</dbReference>
<proteinExistence type="predicted"/>
<protein>
    <submittedName>
        <fullName evidence="2">Lrpprc protein</fullName>
    </submittedName>
</protein>
<dbReference type="AlphaFoldDB" id="F2U1S0"/>
<accession>F2U1S0</accession>
<dbReference type="RefSeq" id="XP_004996776.1">
    <property type="nucleotide sequence ID" value="XM_004996719.1"/>
</dbReference>
<organism evidence="2 3">
    <name type="scientific">Salpingoeca rosetta (strain ATCC 50818 / BSB-021)</name>
    <dbReference type="NCBI Taxonomy" id="946362"/>
    <lineage>
        <taxon>Eukaryota</taxon>
        <taxon>Choanoflagellata</taxon>
        <taxon>Craspedida</taxon>
        <taxon>Salpingoecidae</taxon>
        <taxon>Salpingoeca</taxon>
    </lineage>
</organism>
<evidence type="ECO:0000313" key="2">
    <source>
        <dbReference type="EMBL" id="EGD81572.1"/>
    </source>
</evidence>
<feature type="region of interest" description="Disordered" evidence="1">
    <location>
        <begin position="108"/>
        <end position="128"/>
    </location>
</feature>